<accession>A0A0C2MVE4</accession>
<name>A0A0C2MVE4_THEKT</name>
<feature type="compositionally biased region" description="Polar residues" evidence="1">
    <location>
        <begin position="67"/>
        <end position="78"/>
    </location>
</feature>
<reference evidence="3 4" key="1">
    <citation type="journal article" date="2014" name="Genome Biol. Evol.">
        <title>The genome of the myxosporean Thelohanellus kitauei shows adaptations to nutrient acquisition within its fish host.</title>
        <authorList>
            <person name="Yang Y."/>
            <person name="Xiong J."/>
            <person name="Zhou Z."/>
            <person name="Huo F."/>
            <person name="Miao W."/>
            <person name="Ran C."/>
            <person name="Liu Y."/>
            <person name="Zhang J."/>
            <person name="Feng J."/>
            <person name="Wang M."/>
            <person name="Wang M."/>
            <person name="Wang L."/>
            <person name="Yao B."/>
        </authorList>
    </citation>
    <scope>NUCLEOTIDE SEQUENCE [LARGE SCALE GENOMIC DNA]</scope>
    <source>
        <strain evidence="3">Wuqing</strain>
    </source>
</reference>
<protein>
    <submittedName>
        <fullName evidence="3">Ubiquilin-1</fullName>
    </submittedName>
</protein>
<dbReference type="GO" id="GO:0005829">
    <property type="term" value="C:cytosol"/>
    <property type="evidence" value="ECO:0007669"/>
    <property type="project" value="TreeGrafter"/>
</dbReference>
<dbReference type="PROSITE" id="PS50030">
    <property type="entry name" value="UBA"/>
    <property type="match status" value="1"/>
</dbReference>
<evidence type="ECO:0000256" key="1">
    <source>
        <dbReference type="SAM" id="MobiDB-lite"/>
    </source>
</evidence>
<dbReference type="InterPro" id="IPR015496">
    <property type="entry name" value="Ubiquilin"/>
</dbReference>
<dbReference type="OMA" id="XTMELAR"/>
<dbReference type="Pfam" id="PF23195">
    <property type="entry name" value="UBQLN1"/>
    <property type="match status" value="1"/>
</dbReference>
<sequence length="253" mass="27721">MKQMLDMMKNPNALKDALRNQDHILSQLQNIPGAIDQYMTLMNDVNRVKESTLSRFGPPAAQPVVSGPTNTDSSTANVSGEAMPNPWGPSQPSAQKQSSRSQTTGDDVPLYRDLIRAVTLTTTPDDAGTLQMLDQMKEIIKALSPRAQYGLTQYIAGLQHLREESMDLVAMILNYQLSCIRSTRAFLEGAAGLPSDDGQIPLDTGNEASYQAQLEELNQMGFSNKAENIKALQHSYGDVSAAVEWLLNRRPGL</sequence>
<dbReference type="GO" id="GO:0031593">
    <property type="term" value="F:polyubiquitin modification-dependent protein binding"/>
    <property type="evidence" value="ECO:0007669"/>
    <property type="project" value="TreeGrafter"/>
</dbReference>
<organism evidence="3 4">
    <name type="scientific">Thelohanellus kitauei</name>
    <name type="common">Myxosporean</name>
    <dbReference type="NCBI Taxonomy" id="669202"/>
    <lineage>
        <taxon>Eukaryota</taxon>
        <taxon>Metazoa</taxon>
        <taxon>Cnidaria</taxon>
        <taxon>Myxozoa</taxon>
        <taxon>Myxosporea</taxon>
        <taxon>Bivalvulida</taxon>
        <taxon>Platysporina</taxon>
        <taxon>Myxobolidae</taxon>
        <taxon>Thelohanellus</taxon>
    </lineage>
</organism>
<dbReference type="GO" id="GO:0006511">
    <property type="term" value="P:ubiquitin-dependent protein catabolic process"/>
    <property type="evidence" value="ECO:0007669"/>
    <property type="project" value="TreeGrafter"/>
</dbReference>
<feature type="compositionally biased region" description="Polar residues" evidence="1">
    <location>
        <begin position="88"/>
        <end position="105"/>
    </location>
</feature>
<dbReference type="AlphaFoldDB" id="A0A0C2MVE4"/>
<dbReference type="Gene3D" id="1.10.8.10">
    <property type="entry name" value="DNA helicase RuvA subunit, C-terminal domain"/>
    <property type="match status" value="1"/>
</dbReference>
<dbReference type="SUPFAM" id="SSF46934">
    <property type="entry name" value="UBA-like"/>
    <property type="match status" value="1"/>
</dbReference>
<dbReference type="PANTHER" id="PTHR10677">
    <property type="entry name" value="UBIQUILIN"/>
    <property type="match status" value="1"/>
</dbReference>
<dbReference type="InterPro" id="IPR015940">
    <property type="entry name" value="UBA"/>
</dbReference>
<evidence type="ECO:0000313" key="3">
    <source>
        <dbReference type="EMBL" id="KII71346.1"/>
    </source>
</evidence>
<feature type="region of interest" description="Disordered" evidence="1">
    <location>
        <begin position="54"/>
        <end position="108"/>
    </location>
</feature>
<dbReference type="EMBL" id="JWZT01001789">
    <property type="protein sequence ID" value="KII71346.1"/>
    <property type="molecule type" value="Genomic_DNA"/>
</dbReference>
<keyword evidence="4" id="KW-1185">Reference proteome</keyword>
<evidence type="ECO:0000313" key="4">
    <source>
        <dbReference type="Proteomes" id="UP000031668"/>
    </source>
</evidence>
<feature type="domain" description="UBA" evidence="2">
    <location>
        <begin position="207"/>
        <end position="249"/>
    </location>
</feature>
<proteinExistence type="predicted"/>
<dbReference type="InterPro" id="IPR009060">
    <property type="entry name" value="UBA-like_sf"/>
</dbReference>
<dbReference type="Proteomes" id="UP000031668">
    <property type="component" value="Unassembled WGS sequence"/>
</dbReference>
<comment type="caution">
    <text evidence="3">The sequence shown here is derived from an EMBL/GenBank/DDBJ whole genome shotgun (WGS) entry which is preliminary data.</text>
</comment>
<dbReference type="SMART" id="SM00165">
    <property type="entry name" value="UBA"/>
    <property type="match status" value="1"/>
</dbReference>
<dbReference type="Pfam" id="PF00627">
    <property type="entry name" value="UBA"/>
    <property type="match status" value="1"/>
</dbReference>
<dbReference type="OrthoDB" id="9450922at2759"/>
<dbReference type="PANTHER" id="PTHR10677:SF3">
    <property type="entry name" value="FI07626P-RELATED"/>
    <property type="match status" value="1"/>
</dbReference>
<gene>
    <name evidence="3" type="ORF">RF11_05256</name>
</gene>
<evidence type="ECO:0000259" key="2">
    <source>
        <dbReference type="PROSITE" id="PS50030"/>
    </source>
</evidence>